<sequence length="406" mass="46166">MHIPFLFKLILNRYFFQKIFAITLLFIGIYFLESFLAIFLIAFLFSYLFLDVAKAISLKMIQLSDHMSHRLVRKFLRTGSSLPVVITVVYITFIAIVVSLFYTLIPHLLEEWKWLIQDAPVITNQLQGAIASLENSVNMDLGINKALSSIFNPVSVQEIVKGTFENIKNIGIFLTKFFIALILSYVFLIDRRKISDYLEAMKGGNFSFLYEEYRIIFGKITKGFGLIFKAQAIIALVNAILTILGLLIISFFHEGGTFPYIITLGVIVFIFGFVPILWTFLSAVPILIIGYNYGGTSVIMAIISMAIFIHAVEAYYLNPKIVSSYMELPVFLTFLILLVSEHIFGFVGLLIGVPLFYILVDVLKDFDQFITKISHASNLFRETKEDTKEAISHDIRLSRSGKREGK</sequence>
<keyword evidence="4" id="KW-1133">Transmembrane helix</keyword>
<dbReference type="InterPro" id="IPR002549">
    <property type="entry name" value="AI-2E-like"/>
</dbReference>
<dbReference type="GO" id="GO:0016020">
    <property type="term" value="C:membrane"/>
    <property type="evidence" value="ECO:0007669"/>
    <property type="project" value="UniProtKB-SubCell"/>
</dbReference>
<reference evidence="6" key="1">
    <citation type="journal article" date="2012" name="Science">
        <title>Fermentation, hydrogen, and sulfur metabolism in multiple uncultivated bacterial phyla.</title>
        <authorList>
            <person name="Wrighton K.C."/>
            <person name="Thomas B.C."/>
            <person name="Sharon I."/>
            <person name="Miller C.S."/>
            <person name="Castelle C.J."/>
            <person name="VerBerkmoes N.C."/>
            <person name="Wilkins M.J."/>
            <person name="Hettich R.L."/>
            <person name="Lipton M.S."/>
            <person name="Williams K.H."/>
            <person name="Long P.E."/>
            <person name="Banfield J.F."/>
        </authorList>
    </citation>
    <scope>NUCLEOTIDE SEQUENCE [LARGE SCALE GENOMIC DNA]</scope>
</reference>
<evidence type="ECO:0000256" key="2">
    <source>
        <dbReference type="ARBA" id="ARBA00009773"/>
    </source>
</evidence>
<dbReference type="PANTHER" id="PTHR21716">
    <property type="entry name" value="TRANSMEMBRANE PROTEIN"/>
    <property type="match status" value="1"/>
</dbReference>
<keyword evidence="5" id="KW-0472">Membrane</keyword>
<name>K1Y010_9BACT</name>
<evidence type="ECO:0000256" key="4">
    <source>
        <dbReference type="ARBA" id="ARBA00022989"/>
    </source>
</evidence>
<organism evidence="6">
    <name type="scientific">uncultured bacterium</name>
    <name type="common">gcode 4</name>
    <dbReference type="NCBI Taxonomy" id="1234023"/>
    <lineage>
        <taxon>Bacteria</taxon>
        <taxon>environmental samples</taxon>
    </lineage>
</organism>
<evidence type="ECO:0000256" key="5">
    <source>
        <dbReference type="ARBA" id="ARBA00023136"/>
    </source>
</evidence>
<accession>K1Y010</accession>
<comment type="subcellular location">
    <subcellularLocation>
        <location evidence="1">Membrane</location>
        <topology evidence="1">Multi-pass membrane protein</topology>
    </subcellularLocation>
</comment>
<evidence type="ECO:0000256" key="1">
    <source>
        <dbReference type="ARBA" id="ARBA00004141"/>
    </source>
</evidence>
<dbReference type="Pfam" id="PF01594">
    <property type="entry name" value="AI-2E_transport"/>
    <property type="match status" value="1"/>
</dbReference>
<dbReference type="PANTHER" id="PTHR21716:SF62">
    <property type="entry name" value="TRANSPORT PROTEIN YDBI-RELATED"/>
    <property type="match status" value="1"/>
</dbReference>
<protein>
    <recommendedName>
        <fullName evidence="7">Permease</fullName>
    </recommendedName>
</protein>
<evidence type="ECO:0008006" key="7">
    <source>
        <dbReference type="Google" id="ProtNLM"/>
    </source>
</evidence>
<comment type="similarity">
    <text evidence="2">Belongs to the autoinducer-2 exporter (AI-2E) (TC 2.A.86) family.</text>
</comment>
<dbReference type="EMBL" id="AMFJ01034014">
    <property type="protein sequence ID" value="EKD30536.1"/>
    <property type="molecule type" value="Genomic_DNA"/>
</dbReference>
<evidence type="ECO:0000313" key="6">
    <source>
        <dbReference type="EMBL" id="EKD30536.1"/>
    </source>
</evidence>
<evidence type="ECO:0000256" key="3">
    <source>
        <dbReference type="ARBA" id="ARBA00022692"/>
    </source>
</evidence>
<proteinExistence type="inferred from homology"/>
<comment type="caution">
    <text evidence="6">The sequence shown here is derived from an EMBL/GenBank/DDBJ whole genome shotgun (WGS) entry which is preliminary data.</text>
</comment>
<dbReference type="AlphaFoldDB" id="K1Y010"/>
<gene>
    <name evidence="6" type="ORF">ACD_78C00014G0004</name>
</gene>
<keyword evidence="3" id="KW-0812">Transmembrane</keyword>
<dbReference type="GO" id="GO:0055085">
    <property type="term" value="P:transmembrane transport"/>
    <property type="evidence" value="ECO:0007669"/>
    <property type="project" value="TreeGrafter"/>
</dbReference>